<evidence type="ECO:0000256" key="2">
    <source>
        <dbReference type="ARBA" id="ARBA00022448"/>
    </source>
</evidence>
<organism evidence="9 10">
    <name type="scientific">Evansella vedderi</name>
    <dbReference type="NCBI Taxonomy" id="38282"/>
    <lineage>
        <taxon>Bacteria</taxon>
        <taxon>Bacillati</taxon>
        <taxon>Bacillota</taxon>
        <taxon>Bacilli</taxon>
        <taxon>Bacillales</taxon>
        <taxon>Bacillaceae</taxon>
        <taxon>Evansella</taxon>
    </lineage>
</organism>
<evidence type="ECO:0000313" key="10">
    <source>
        <dbReference type="Proteomes" id="UP001230005"/>
    </source>
</evidence>
<dbReference type="CDD" id="cd06261">
    <property type="entry name" value="TM_PBP2"/>
    <property type="match status" value="1"/>
</dbReference>
<evidence type="ECO:0000256" key="4">
    <source>
        <dbReference type="ARBA" id="ARBA00022692"/>
    </source>
</evidence>
<keyword evidence="5 7" id="KW-1133">Transmembrane helix</keyword>
<dbReference type="PROSITE" id="PS50928">
    <property type="entry name" value="ABC_TM1"/>
    <property type="match status" value="1"/>
</dbReference>
<accession>A0ABU0A5V8</accession>
<keyword evidence="2 7" id="KW-0813">Transport</keyword>
<dbReference type="SUPFAM" id="SSF161098">
    <property type="entry name" value="MetI-like"/>
    <property type="match status" value="1"/>
</dbReference>
<evidence type="ECO:0000256" key="5">
    <source>
        <dbReference type="ARBA" id="ARBA00022989"/>
    </source>
</evidence>
<dbReference type="InterPro" id="IPR035906">
    <property type="entry name" value="MetI-like_sf"/>
</dbReference>
<comment type="similarity">
    <text evidence="7">Belongs to the binding-protein-dependent transport system permease family.</text>
</comment>
<dbReference type="Pfam" id="PF00528">
    <property type="entry name" value="BPD_transp_1"/>
    <property type="match status" value="1"/>
</dbReference>
<reference evidence="9 10" key="1">
    <citation type="submission" date="2023-07" db="EMBL/GenBank/DDBJ databases">
        <title>Genomic Encyclopedia of Type Strains, Phase IV (KMG-IV): sequencing the most valuable type-strain genomes for metagenomic binning, comparative biology and taxonomic classification.</title>
        <authorList>
            <person name="Goeker M."/>
        </authorList>
    </citation>
    <scope>NUCLEOTIDE SEQUENCE [LARGE SCALE GENOMIC DNA]</scope>
    <source>
        <strain evidence="9 10">DSM 9768</strain>
    </source>
</reference>
<feature type="transmembrane region" description="Helical" evidence="7">
    <location>
        <begin position="247"/>
        <end position="268"/>
    </location>
</feature>
<dbReference type="PANTHER" id="PTHR30043">
    <property type="entry name" value="PHOSPHONATES TRANSPORT SYSTEM PERMEASE PROTEIN"/>
    <property type="match status" value="1"/>
</dbReference>
<evidence type="ECO:0000259" key="8">
    <source>
        <dbReference type="PROSITE" id="PS50928"/>
    </source>
</evidence>
<gene>
    <name evidence="9" type="ORF">J2S74_005187</name>
</gene>
<keyword evidence="4 7" id="KW-0812">Transmembrane</keyword>
<proteinExistence type="inferred from homology"/>
<evidence type="ECO:0000256" key="6">
    <source>
        <dbReference type="ARBA" id="ARBA00023136"/>
    </source>
</evidence>
<dbReference type="RefSeq" id="WP_307331907.1">
    <property type="nucleotide sequence ID" value="NZ_JAUSUG010000033.1"/>
</dbReference>
<dbReference type="InterPro" id="IPR000515">
    <property type="entry name" value="MetI-like"/>
</dbReference>
<dbReference type="Gene3D" id="1.10.3720.10">
    <property type="entry name" value="MetI-like"/>
    <property type="match status" value="1"/>
</dbReference>
<keyword evidence="6 7" id="KW-0472">Membrane</keyword>
<evidence type="ECO:0000256" key="1">
    <source>
        <dbReference type="ARBA" id="ARBA00004651"/>
    </source>
</evidence>
<feature type="transmembrane region" description="Helical" evidence="7">
    <location>
        <begin position="28"/>
        <end position="45"/>
    </location>
</feature>
<keyword evidence="3" id="KW-1003">Cell membrane</keyword>
<dbReference type="InterPro" id="IPR005769">
    <property type="entry name" value="PhnE/PtxC"/>
</dbReference>
<keyword evidence="10" id="KW-1185">Reference proteome</keyword>
<sequence>MSMSTEKPLNQTNKNTIYIPPKRSFSHYVKLLLIVGVVFLLHYWSVRGIEVNPDRISFERTLDFLSRTFPPNWEVTQTVMGAALETLQIAIIGTTGGAILSIPFGFLAASNIVHPTVRVCVRTLLNTIRSIPLILYALFFVVAVGLGPLAGTLATVIYSVGMLGKFYSEAIEAIDPKPVEGILSTGASKLKALRYGIIPQVLPHFIAYTFYRFELNFREATILGLVGAGGIGFYITLYMRSFEYTRLATVTFIILVMVVVIDMLSSYLRKKIT</sequence>
<feature type="domain" description="ABC transmembrane type-1" evidence="8">
    <location>
        <begin position="83"/>
        <end position="265"/>
    </location>
</feature>
<dbReference type="Proteomes" id="UP001230005">
    <property type="component" value="Unassembled WGS sequence"/>
</dbReference>
<dbReference type="PANTHER" id="PTHR30043:SF1">
    <property type="entry name" value="ABC TRANSPORT SYSTEM PERMEASE PROTEIN P69"/>
    <property type="match status" value="1"/>
</dbReference>
<feature type="transmembrane region" description="Helical" evidence="7">
    <location>
        <begin position="222"/>
        <end position="241"/>
    </location>
</feature>
<evidence type="ECO:0000256" key="3">
    <source>
        <dbReference type="ARBA" id="ARBA00022475"/>
    </source>
</evidence>
<feature type="transmembrane region" description="Helical" evidence="7">
    <location>
        <begin position="133"/>
        <end position="158"/>
    </location>
</feature>
<evidence type="ECO:0000256" key="7">
    <source>
        <dbReference type="RuleBase" id="RU363032"/>
    </source>
</evidence>
<protein>
    <submittedName>
        <fullName evidence="9">Phosphonate transport system permease protein</fullName>
    </submittedName>
</protein>
<feature type="transmembrane region" description="Helical" evidence="7">
    <location>
        <begin position="192"/>
        <end position="210"/>
    </location>
</feature>
<comment type="caution">
    <text evidence="9">The sequence shown here is derived from an EMBL/GenBank/DDBJ whole genome shotgun (WGS) entry which is preliminary data.</text>
</comment>
<dbReference type="EMBL" id="JAUSUG010000033">
    <property type="protein sequence ID" value="MDQ0257725.1"/>
    <property type="molecule type" value="Genomic_DNA"/>
</dbReference>
<evidence type="ECO:0000313" key="9">
    <source>
        <dbReference type="EMBL" id="MDQ0257725.1"/>
    </source>
</evidence>
<name>A0ABU0A5V8_9BACI</name>
<dbReference type="NCBIfam" id="TIGR01097">
    <property type="entry name" value="PhnE"/>
    <property type="match status" value="1"/>
</dbReference>
<feature type="transmembrane region" description="Helical" evidence="7">
    <location>
        <begin position="89"/>
        <end position="113"/>
    </location>
</feature>
<comment type="subcellular location">
    <subcellularLocation>
        <location evidence="1 7">Cell membrane</location>
        <topology evidence="1 7">Multi-pass membrane protein</topology>
    </subcellularLocation>
</comment>